<gene>
    <name evidence="1" type="ORF">L3556_03785</name>
</gene>
<evidence type="ECO:0000313" key="1">
    <source>
        <dbReference type="EMBL" id="MDG2990057.1"/>
    </source>
</evidence>
<dbReference type="RefSeq" id="WP_277865975.1">
    <property type="nucleotide sequence ID" value="NZ_JAKKUT010000002.1"/>
</dbReference>
<dbReference type="Gene3D" id="1.10.1220.10">
    <property type="entry name" value="Met repressor-like"/>
    <property type="match status" value="1"/>
</dbReference>
<dbReference type="InterPro" id="IPR010985">
    <property type="entry name" value="Ribbon_hlx_hlx"/>
</dbReference>
<organism evidence="1 2">
    <name type="scientific">Candidatus Synechococcus calcipolaris G9</name>
    <dbReference type="NCBI Taxonomy" id="1497997"/>
    <lineage>
        <taxon>Bacteria</taxon>
        <taxon>Bacillati</taxon>
        <taxon>Cyanobacteriota</taxon>
        <taxon>Cyanophyceae</taxon>
        <taxon>Synechococcales</taxon>
        <taxon>Synechococcaceae</taxon>
        <taxon>Synechococcus</taxon>
    </lineage>
</organism>
<dbReference type="InterPro" id="IPR013321">
    <property type="entry name" value="Arc_rbn_hlx_hlx"/>
</dbReference>
<sequence>MKTAILFPDSIFEKAETLAQELGLSRSELYTKALQAYLKRYDRNQVLYKLKQVYSKESSDLDLVMARIQL</sequence>
<protein>
    <recommendedName>
        <fullName evidence="3">ChpI protein</fullName>
    </recommendedName>
</protein>
<dbReference type="SUPFAM" id="SSF47598">
    <property type="entry name" value="Ribbon-helix-helix"/>
    <property type="match status" value="1"/>
</dbReference>
<dbReference type="EMBL" id="JAKKUT010000002">
    <property type="protein sequence ID" value="MDG2990057.1"/>
    <property type="molecule type" value="Genomic_DNA"/>
</dbReference>
<dbReference type="Proteomes" id="UP001154265">
    <property type="component" value="Unassembled WGS sequence"/>
</dbReference>
<evidence type="ECO:0008006" key="3">
    <source>
        <dbReference type="Google" id="ProtNLM"/>
    </source>
</evidence>
<name>A0ABT6EW96_9SYNE</name>
<keyword evidence="2" id="KW-1185">Reference proteome</keyword>
<evidence type="ECO:0000313" key="2">
    <source>
        <dbReference type="Proteomes" id="UP001154265"/>
    </source>
</evidence>
<accession>A0ABT6EW96</accession>
<comment type="caution">
    <text evidence="1">The sequence shown here is derived from an EMBL/GenBank/DDBJ whole genome shotgun (WGS) entry which is preliminary data.</text>
</comment>
<proteinExistence type="predicted"/>
<reference evidence="1" key="1">
    <citation type="journal article" date="2022" name="Genome Biol. Evol.">
        <title>A New Gene Family Diagnostic for Intracellular Biomineralization of Amorphous Ca Carbonates by Cyanobacteria.</title>
        <authorList>
            <person name="Benzerara K."/>
            <person name="Duprat E."/>
            <person name="Bitard-Feildel T."/>
            <person name="Caumes G."/>
            <person name="Cassier-Chauvat C."/>
            <person name="Chauvat F."/>
            <person name="Dezi M."/>
            <person name="Diop S.I."/>
            <person name="Gaschignard G."/>
            <person name="Gorgen S."/>
            <person name="Gugger M."/>
            <person name="Lopez-Garcia P."/>
            <person name="Millet M."/>
            <person name="Skouri-Panet F."/>
            <person name="Moreira D."/>
            <person name="Callebaut I."/>
        </authorList>
    </citation>
    <scope>NUCLEOTIDE SEQUENCE</scope>
    <source>
        <strain evidence="1">G9</strain>
    </source>
</reference>
<reference evidence="1" key="2">
    <citation type="submission" date="2022-01" db="EMBL/GenBank/DDBJ databases">
        <authorList>
            <person name="Zivanovic Y."/>
            <person name="Moreira D."/>
            <person name="Lopez-Garcia P."/>
        </authorList>
    </citation>
    <scope>NUCLEOTIDE SEQUENCE</scope>
    <source>
        <strain evidence="1">G9</strain>
    </source>
</reference>